<comment type="caution">
    <text evidence="1">The sequence shown here is derived from an EMBL/GenBank/DDBJ whole genome shotgun (WGS) entry which is preliminary data.</text>
</comment>
<accession>A0ABS8K2I6</accession>
<dbReference type="RefSeq" id="WP_230512664.1">
    <property type="nucleotide sequence ID" value="NZ_JAJITD010000017.1"/>
</dbReference>
<evidence type="ECO:0008006" key="3">
    <source>
        <dbReference type="Google" id="ProtNLM"/>
    </source>
</evidence>
<reference evidence="1 2" key="1">
    <citation type="submission" date="2021-11" db="EMBL/GenBank/DDBJ databases">
        <authorList>
            <person name="Oh E.-T."/>
            <person name="Kim S.-B."/>
        </authorList>
    </citation>
    <scope>NUCLEOTIDE SEQUENCE [LARGE SCALE GENOMIC DNA]</scope>
    <source>
        <strain evidence="1 2">MMS20-SJTR3</strain>
    </source>
</reference>
<evidence type="ECO:0000313" key="1">
    <source>
        <dbReference type="EMBL" id="MCC8396318.1"/>
    </source>
</evidence>
<organism evidence="1 2">
    <name type="scientific">Paraburkholderia sejongensis</name>
    <dbReference type="NCBI Taxonomy" id="2886946"/>
    <lineage>
        <taxon>Bacteria</taxon>
        <taxon>Pseudomonadati</taxon>
        <taxon>Pseudomonadota</taxon>
        <taxon>Betaproteobacteria</taxon>
        <taxon>Burkholderiales</taxon>
        <taxon>Burkholderiaceae</taxon>
        <taxon>Paraburkholderia</taxon>
    </lineage>
</organism>
<dbReference type="EMBL" id="JAJITD010000017">
    <property type="protein sequence ID" value="MCC8396318.1"/>
    <property type="molecule type" value="Genomic_DNA"/>
</dbReference>
<gene>
    <name evidence="1" type="ORF">LJ656_27385</name>
</gene>
<keyword evidence="2" id="KW-1185">Reference proteome</keyword>
<evidence type="ECO:0000313" key="2">
    <source>
        <dbReference type="Proteomes" id="UP001431019"/>
    </source>
</evidence>
<proteinExistence type="predicted"/>
<dbReference type="Proteomes" id="UP001431019">
    <property type="component" value="Unassembled WGS sequence"/>
</dbReference>
<protein>
    <recommendedName>
        <fullName evidence="3">ANTAR domain-containing protein</fullName>
    </recommendedName>
</protein>
<sequence length="110" mass="11476">MRFHPKLIRVVDGEPHINTAGILLLSAEAVHGPTPPAADAIVRAQRTIDELLAAARAGGFAKAGILETMIAKERHSDRVVDMALEAMACIGGPSELAAVLARAGFDPEAS</sequence>
<name>A0ABS8K2I6_9BURK</name>